<dbReference type="InterPro" id="IPR003961">
    <property type="entry name" value="FN3_dom"/>
</dbReference>
<dbReference type="EMBL" id="JACDTQ010003506">
    <property type="protein sequence ID" value="KAF5914034.1"/>
    <property type="molecule type" value="Genomic_DNA"/>
</dbReference>
<dbReference type="FunFam" id="2.60.40.10:FF:001251">
    <property type="entry name" value="usherin"/>
    <property type="match status" value="1"/>
</dbReference>
<gene>
    <name evidence="3" type="ORF">HPG69_010193</name>
</gene>
<keyword evidence="4" id="KW-1185">Reference proteome</keyword>
<dbReference type="Pfam" id="PF00041">
    <property type="entry name" value="fn3"/>
    <property type="match status" value="8"/>
</dbReference>
<sequence length="2130" mass="237561">MLNIVVDPEEQFFQYMEHFDSIQHMSSTVFSALIHLCFSTAPDGVLPPRLSSATPTSLQVVWSTPARHNAPGSPRYQLQMRPGHSTHGFLELFSNPSASLSYEVRDLQPYTEYEFRLVASNGFGSAHSSWILFMTTEDRPGFEVNSINPSLSLRNNKSVTGKLSNHGVQYHTRIGELSFILALVCGDVGSFQEVSLIGFILFIEPGPIDPPILLDVKSRMMLVSWQHPSKCNGIITHYNIYQHGQLYLKTSGNITNCTAIHLRPYTAYKFQVEACTSKGCSFSPESQTVWTLPDAPEGIPSPGLFSDTPTSVIISWQPPTHPNGLVENFTIERRVQGKEEVTTLVTLPGSHSMRFIDKTSALSPWTKYEYRVLMSTLNGGTNSSAWVEVTTRPSRPVGVQPPMVHVLGPDAAQVTWNPPLIQNGDVLSYEIRMPDPHVTITNVTSSVLSQVITHLIPFTNYSVTIVACSGGNGYLGGCTESLPTHVTTHPTLPQDVSQLSVIPLSESYVGISWQPPSRPNGPNLRYELLRRKIQQPLASNPPEDLNLWHNIYSGTQWFYEDKGLSRFTTYEYKVFVHNSMGFTPSQEATVTTLAGLPERGANLTASVLNHTAIAVRWTKPTFHDLQGDVEYYTLFWNSATSNASLKILPDVNSHVIGHLNPNTEYQIFISVFNGVHSINSEVLRATTCDGEPQGMLPPEVVIINSTAVRVIWTAPSNPNGVVTEYSVYVNNQLYKTGMNVPGSFILRGLSPFAIYDIQVEVCTKYACVKSNGTQVTTVEDTPSDIPTPTIRDVTSREHTSLFDYMREAHQVIFVFGLNLYLAFDYVSRSTSAFECFSYYLQTKDAIAPKVYSNVKVYLVCCFLISLHIDWMSPGKPNGILLGYDLLRKTWRSCPKTQKLMKDHSGEFCKAVKCQKPEMICGHRCYSPEAKVCCNGVLYDPQPGHSCCEEKYVPFVLNSTGILGQFQEGHSLIIETCKGLACSVNPISELSLPQRLLKIESSQSIFQVPSKLLQFREEGQSDILPSVFWEVVISSSLLLRPEYSRRVVKYAVQMKSTIGFPLASATPAVAECRTPPQETRFAVLGGFMMATASSAVMERLLKRLASKDNSSPIKESSPMSPRHGILAKRCTQGSGDKIQQQQQVSLKIDTFHMSCSSLCYCSPLSPLMTVTLMTFQNIHMAHFLLNLATPYLLLKGMFCCGQDYVNVSDTICCLASSGESKAHVQKNDPVPVKCCETELIPKSQKCCNGVGYNPLKYVCSDKISTGMMMKETKECGTLCPASMEATAHCGRCDFNFTSHMCTVIRGSHNSTGKTSIEEICSSTEETVHTGNVNTFSFTDTNLEPYVMYEYRISVWNSYGRGFSKAVRARTKEDVPQGVSPPRWTKMDNLEDVIVLNWKKPIQQNGPIIYYILLRNGIECFRGTSLSFSDTKGIQPYQEYSYQLKACTVAGCTTSSKVVAATTQGVPQSILPPRITAPSAEALHLSWSIPEKPNGVIKEYQLRQVGKGLIYSDTTDRRQHTVTENMIPCGEFQNGYNGFYHFDILQMLFALQRESTCVKTDHLGQGSNSCLWSPGLQPYTNYSFTLTACTSAGCTSSEPFLGQTLQAAPQGVWVTPRHIIINSTTVELYWSPPEKPNGLISQYQLSRNGTLVFIGGSEEQNFTDKNLEPNSRYSYKLEATTGGGSSPSDEYTVQTPFLTPEEIQPPYNITVIGPYSMFVAWTPPDDMPTTYPYKMFDELMEKRTESCPFKQRSYWKQTNGLHLSWLVEFCAVDVIVSIAKINLFKYYKGILVPKMPVEYNVLLNAGSIAPLTSSVGCHQSTLLENLAPFTQYEIRIQACQNGSCGVSNRVFVRTHEAAPMDLNSPVLKALGSACIEVQWMPPKKPNGVITNYFIHRFDQCAVKDKNIHKHPLNTVKMETNDEPPSEYSNFNKQSLMAKTSQETSRRRPAGTEEESLLFVWSEGALEFTDTADTLRPFTLYEYRVQARNSRGSVESLWSSVQTLEAPPQDLPAPWAQATSAHSVLLNWTKPESPNGVISQYRVVYQERPDDPTFNISTVRAFTVMEPKRTLTHIPDPNPALILQNHKPLTEQTQIMFLRHAVRKDECNITFKFLDDSLDLSIILAGFDQMISQ</sequence>
<feature type="domain" description="Fibronectin type-III" evidence="2">
    <location>
        <begin position="398"/>
        <end position="491"/>
    </location>
</feature>
<proteinExistence type="predicted"/>
<accession>A0A7J7EEK3</accession>
<dbReference type="FunFam" id="2.60.40.10:FF:000991">
    <property type="entry name" value="Usherin"/>
    <property type="match status" value="1"/>
</dbReference>
<dbReference type="SMART" id="SM00060">
    <property type="entry name" value="FN3"/>
    <property type="match status" value="14"/>
</dbReference>
<dbReference type="Gene3D" id="2.60.40.10">
    <property type="entry name" value="Immunoglobulins"/>
    <property type="match status" value="14"/>
</dbReference>
<feature type="domain" description="Fibronectin type-III" evidence="2">
    <location>
        <begin position="492"/>
        <end position="595"/>
    </location>
</feature>
<dbReference type="FunFam" id="2.60.40.10:FF:001390">
    <property type="entry name" value="Usherin"/>
    <property type="match status" value="1"/>
</dbReference>
<dbReference type="FunFam" id="2.60.40.10:FF:001037">
    <property type="entry name" value="Usherin"/>
    <property type="match status" value="1"/>
</dbReference>
<reference evidence="3 4" key="1">
    <citation type="journal article" date="2020" name="Mol. Biol. Evol.">
        <title>Interspecific Gene Flow and the Evolution of Specialization in Black and White Rhinoceros.</title>
        <authorList>
            <person name="Moodley Y."/>
            <person name="Westbury M.V."/>
            <person name="Russo I.M."/>
            <person name="Gopalakrishnan S."/>
            <person name="Rakotoarivelo A."/>
            <person name="Olsen R.A."/>
            <person name="Prost S."/>
            <person name="Tunstall T."/>
            <person name="Ryder O.A."/>
            <person name="Dalen L."/>
            <person name="Bruford M.W."/>
        </authorList>
    </citation>
    <scope>NUCLEOTIDE SEQUENCE [LARGE SCALE GENOMIC DNA]</scope>
    <source>
        <strain evidence="3">SBR-YM</strain>
        <tissue evidence="3">Skin</tissue>
    </source>
</reference>
<feature type="domain" description="Fibronectin type-III" evidence="2">
    <location>
        <begin position="599"/>
        <end position="690"/>
    </location>
</feature>
<dbReference type="FunFam" id="2.60.40.10:FF:000819">
    <property type="entry name" value="Usherin"/>
    <property type="match status" value="1"/>
</dbReference>
<name>A0A7J7EEK3_DICBM</name>
<evidence type="ECO:0000259" key="2">
    <source>
        <dbReference type="PROSITE" id="PS50853"/>
    </source>
</evidence>
<dbReference type="FunFam" id="2.60.40.10:FF:001023">
    <property type="entry name" value="usherin"/>
    <property type="match status" value="1"/>
</dbReference>
<evidence type="ECO:0000313" key="3">
    <source>
        <dbReference type="EMBL" id="KAF5914034.1"/>
    </source>
</evidence>
<feature type="compositionally biased region" description="Polar residues" evidence="1">
    <location>
        <begin position="1924"/>
        <end position="1940"/>
    </location>
</feature>
<protein>
    <recommendedName>
        <fullName evidence="2">Fibronectin type-III domain-containing protein</fullName>
    </recommendedName>
</protein>
<dbReference type="InterPro" id="IPR036116">
    <property type="entry name" value="FN3_sf"/>
</dbReference>
<dbReference type="FunFam" id="2.60.40.10:FF:001255">
    <property type="entry name" value="usherin"/>
    <property type="match status" value="1"/>
</dbReference>
<feature type="domain" description="Fibronectin type-III" evidence="2">
    <location>
        <begin position="1606"/>
        <end position="1696"/>
    </location>
</feature>
<feature type="domain" description="Fibronectin type-III" evidence="2">
    <location>
        <begin position="296"/>
        <end position="394"/>
    </location>
</feature>
<dbReference type="PANTHER" id="PTHR46957">
    <property type="entry name" value="CYTOKINE RECEPTOR"/>
    <property type="match status" value="1"/>
</dbReference>
<feature type="domain" description="Fibronectin type-III" evidence="2">
    <location>
        <begin position="1376"/>
        <end position="1464"/>
    </location>
</feature>
<dbReference type="SUPFAM" id="SSF49265">
    <property type="entry name" value="Fibronectin type III"/>
    <property type="match status" value="10"/>
</dbReference>
<dbReference type="FunFam" id="2.60.40.10:FF:001379">
    <property type="entry name" value="Usherin"/>
    <property type="match status" value="1"/>
</dbReference>
<feature type="domain" description="Fibronectin type-III" evidence="2">
    <location>
        <begin position="694"/>
        <end position="784"/>
    </location>
</feature>
<feature type="domain" description="Fibronectin type-III" evidence="2">
    <location>
        <begin position="44"/>
        <end position="138"/>
    </location>
</feature>
<dbReference type="Proteomes" id="UP000551758">
    <property type="component" value="Unassembled WGS sequence"/>
</dbReference>
<dbReference type="CDD" id="cd00063">
    <property type="entry name" value="FN3"/>
    <property type="match status" value="12"/>
</dbReference>
<feature type="domain" description="Fibronectin type-III" evidence="2">
    <location>
        <begin position="207"/>
        <end position="294"/>
    </location>
</feature>
<dbReference type="FunFam" id="2.60.40.10:FF:001135">
    <property type="entry name" value="Usherin"/>
    <property type="match status" value="1"/>
</dbReference>
<feature type="region of interest" description="Disordered" evidence="1">
    <location>
        <begin position="1913"/>
        <end position="1949"/>
    </location>
</feature>
<dbReference type="InterPro" id="IPR050713">
    <property type="entry name" value="RTP_Phos/Ushers"/>
</dbReference>
<comment type="caution">
    <text evidence="3">The sequence shown here is derived from an EMBL/GenBank/DDBJ whole genome shotgun (WGS) entry which is preliminary data.</text>
</comment>
<dbReference type="PROSITE" id="PS50853">
    <property type="entry name" value="FN3"/>
    <property type="match status" value="9"/>
</dbReference>
<dbReference type="PANTHER" id="PTHR46957:SF7">
    <property type="entry name" value="USHERIN"/>
    <property type="match status" value="1"/>
</dbReference>
<evidence type="ECO:0000256" key="1">
    <source>
        <dbReference type="SAM" id="MobiDB-lite"/>
    </source>
</evidence>
<dbReference type="FunFam" id="2.60.40.10:FF:001296">
    <property type="entry name" value="Usherin"/>
    <property type="match status" value="1"/>
</dbReference>
<organism evidence="3 4">
    <name type="scientific">Diceros bicornis minor</name>
    <name type="common">South-central black rhinoceros</name>
    <dbReference type="NCBI Taxonomy" id="77932"/>
    <lineage>
        <taxon>Eukaryota</taxon>
        <taxon>Metazoa</taxon>
        <taxon>Chordata</taxon>
        <taxon>Craniata</taxon>
        <taxon>Vertebrata</taxon>
        <taxon>Euteleostomi</taxon>
        <taxon>Mammalia</taxon>
        <taxon>Eutheria</taxon>
        <taxon>Laurasiatheria</taxon>
        <taxon>Perissodactyla</taxon>
        <taxon>Rhinocerotidae</taxon>
        <taxon>Diceros</taxon>
    </lineage>
</organism>
<evidence type="ECO:0000313" key="4">
    <source>
        <dbReference type="Proteomes" id="UP000551758"/>
    </source>
</evidence>
<dbReference type="FunFam" id="2.60.40.10:FF:001236">
    <property type="entry name" value="Usherin"/>
    <property type="match status" value="1"/>
</dbReference>
<dbReference type="InterPro" id="IPR013783">
    <property type="entry name" value="Ig-like_fold"/>
</dbReference>